<feature type="non-terminal residue" evidence="1">
    <location>
        <position position="146"/>
    </location>
</feature>
<protein>
    <submittedName>
        <fullName evidence="1">Uncharacterized protein</fullName>
    </submittedName>
</protein>
<dbReference type="PANTHER" id="PTHR21301">
    <property type="entry name" value="REVERSE TRANSCRIPTASE"/>
    <property type="match status" value="1"/>
</dbReference>
<dbReference type="EMBL" id="OW240915">
    <property type="protein sequence ID" value="CAH2283313.1"/>
    <property type="molecule type" value="Genomic_DNA"/>
</dbReference>
<evidence type="ECO:0000313" key="2">
    <source>
        <dbReference type="Proteomes" id="UP001295444"/>
    </source>
</evidence>
<gene>
    <name evidence="1" type="ORF">PECUL_23A045720</name>
</gene>
<feature type="non-terminal residue" evidence="1">
    <location>
        <position position="1"/>
    </location>
</feature>
<reference evidence="1" key="1">
    <citation type="submission" date="2022-03" db="EMBL/GenBank/DDBJ databases">
        <authorList>
            <person name="Alioto T."/>
            <person name="Alioto T."/>
            <person name="Gomez Garrido J."/>
        </authorList>
    </citation>
    <scope>NUCLEOTIDE SEQUENCE</scope>
</reference>
<organism evidence="1 2">
    <name type="scientific">Pelobates cultripes</name>
    <name type="common">Western spadefoot toad</name>
    <dbReference type="NCBI Taxonomy" id="61616"/>
    <lineage>
        <taxon>Eukaryota</taxon>
        <taxon>Metazoa</taxon>
        <taxon>Chordata</taxon>
        <taxon>Craniata</taxon>
        <taxon>Vertebrata</taxon>
        <taxon>Euteleostomi</taxon>
        <taxon>Amphibia</taxon>
        <taxon>Batrachia</taxon>
        <taxon>Anura</taxon>
        <taxon>Pelobatoidea</taxon>
        <taxon>Pelobatidae</taxon>
        <taxon>Pelobates</taxon>
    </lineage>
</organism>
<name>A0AAD1RX66_PELCU</name>
<sequence length="146" mass="16907">EREALKDLQKDANIVIKPADKGGGVIIWKKEKYMEEIYRQLEDSSTYQELQDNPLNKNVELYQTFLNKGLEKGILNQKEFEFLNVKFPKIPVFYVLPKVHKNADNPPGRPIVSGIGSLLAPLSKYIDQFLQDPVKKYIKAIKETWK</sequence>
<dbReference type="AlphaFoldDB" id="A0AAD1RX66"/>
<dbReference type="Proteomes" id="UP001295444">
    <property type="component" value="Chromosome 04"/>
</dbReference>
<keyword evidence="2" id="KW-1185">Reference proteome</keyword>
<accession>A0AAD1RX66</accession>
<proteinExistence type="predicted"/>
<dbReference type="PANTHER" id="PTHR21301:SF12">
    <property type="match status" value="1"/>
</dbReference>
<evidence type="ECO:0000313" key="1">
    <source>
        <dbReference type="EMBL" id="CAH2283313.1"/>
    </source>
</evidence>